<sequence length="170" mass="19840">MKFDLQAFHTPSQFRVGGAVELQDSECLLNLDIRGPVATLDWERPDDRRQAFITDLWRGTCFELFFQAEDGRYWEWNIAPHGAWACFSFSSYRTKTGDLRDIEHPRLQIQKVRDRWQIAIKLCPTLPVKLCHRLGISSVLRHGTTTEYFALSHPSSQPDFHDPRSFVNLF</sequence>
<dbReference type="RefSeq" id="WP_132315050.1">
    <property type="nucleotide sequence ID" value="NZ_FWZT01000002.1"/>
</dbReference>
<dbReference type="OrthoDB" id="5295535at2"/>
<keyword evidence="2" id="KW-1185">Reference proteome</keyword>
<name>A0A1Y6B8S0_9BACT</name>
<gene>
    <name evidence="1" type="ORF">SAMN06296036_102364</name>
</gene>
<organism evidence="1 2">
    <name type="scientific">Pseudobacteriovorax antillogorgiicola</name>
    <dbReference type="NCBI Taxonomy" id="1513793"/>
    <lineage>
        <taxon>Bacteria</taxon>
        <taxon>Pseudomonadati</taxon>
        <taxon>Bdellovibrionota</taxon>
        <taxon>Oligoflexia</taxon>
        <taxon>Oligoflexales</taxon>
        <taxon>Pseudobacteriovoracaceae</taxon>
        <taxon>Pseudobacteriovorax</taxon>
    </lineage>
</organism>
<accession>A0A1Y6B8S0</accession>
<dbReference type="STRING" id="1513793.SAMN06296036_102364"/>
<dbReference type="EMBL" id="FWZT01000002">
    <property type="protein sequence ID" value="SME97489.1"/>
    <property type="molecule type" value="Genomic_DNA"/>
</dbReference>
<evidence type="ECO:0000313" key="1">
    <source>
        <dbReference type="EMBL" id="SME97489.1"/>
    </source>
</evidence>
<evidence type="ECO:0008006" key="3">
    <source>
        <dbReference type="Google" id="ProtNLM"/>
    </source>
</evidence>
<dbReference type="AlphaFoldDB" id="A0A1Y6B8S0"/>
<evidence type="ECO:0000313" key="2">
    <source>
        <dbReference type="Proteomes" id="UP000192907"/>
    </source>
</evidence>
<dbReference type="Proteomes" id="UP000192907">
    <property type="component" value="Unassembled WGS sequence"/>
</dbReference>
<proteinExistence type="predicted"/>
<protein>
    <recommendedName>
        <fullName evidence="3">DOMON-like domain-containing protein</fullName>
    </recommendedName>
</protein>
<dbReference type="Gene3D" id="2.60.40.1190">
    <property type="match status" value="1"/>
</dbReference>
<reference evidence="2" key="1">
    <citation type="submission" date="2017-04" db="EMBL/GenBank/DDBJ databases">
        <authorList>
            <person name="Varghese N."/>
            <person name="Submissions S."/>
        </authorList>
    </citation>
    <scope>NUCLEOTIDE SEQUENCE [LARGE SCALE GENOMIC DNA]</scope>
    <source>
        <strain evidence="2">RKEM611</strain>
    </source>
</reference>